<dbReference type="PANTHER" id="PTHR13246">
    <property type="entry name" value="ENDO BETA N-ACETYLGLUCOSAMINIDASE"/>
    <property type="match status" value="1"/>
</dbReference>
<dbReference type="AlphaFoldDB" id="A0A401GA51"/>
<dbReference type="RefSeq" id="XP_027609967.1">
    <property type="nucleotide sequence ID" value="XM_027754166.1"/>
</dbReference>
<keyword evidence="2" id="KW-0378">Hydrolase</keyword>
<reference evidence="2 3" key="1">
    <citation type="journal article" date="2018" name="Sci. Rep.">
        <title>Genome sequence of the cauliflower mushroom Sparassis crispa (Hanabiratake) and its association with beneficial usage.</title>
        <authorList>
            <person name="Kiyama R."/>
            <person name="Furutani Y."/>
            <person name="Kawaguchi K."/>
            <person name="Nakanishi T."/>
        </authorList>
    </citation>
    <scope>NUCLEOTIDE SEQUENCE [LARGE SCALE GENOMIC DNA]</scope>
</reference>
<dbReference type="OrthoDB" id="284473at2759"/>
<dbReference type="EMBL" id="BFAD01000002">
    <property type="protein sequence ID" value="GBE79054.1"/>
    <property type="molecule type" value="Genomic_DNA"/>
</dbReference>
<dbReference type="Gene3D" id="2.60.120.260">
    <property type="entry name" value="Galactose-binding domain-like"/>
    <property type="match status" value="1"/>
</dbReference>
<evidence type="ECO:0000313" key="3">
    <source>
        <dbReference type="Proteomes" id="UP000287166"/>
    </source>
</evidence>
<sequence length="739" mass="82186">MPLRGTDHCNASRDDAPYFDSLVDLDAWAKTSPAKLNGVLDYHPRQFVEGLPAESRGNLLVCHDYKGGYTESPSSLSYTFNLWSYCNTFIYFSHHRVTIPPSGWTTAAHRHGVKMLGTLIFEDSGEEDCLRLLIASRSLRTMRIFSHIWHISEGLTDIYSTSNAHYADNKSRRGHWQLGLLCCGMDFNGKLVHILKWYDSVIYNGQLRWQDRLNNYNLPFFIPSSAFFTNYTWPPDYPSRTAQYFLSLDTALVTQSKFLRDIFVGVDVWGRGSHGGGGFGSYKAISHIDPEFLGLSVALFGQAWTWESEQDRPGWTWESWWEYERKLWLGPQDSSDAVTVPESPLRRGELKCEHGPFVPLASFFPRHPPPNPAELPFFTSFSPGVGRAWFINGAKVLETTEGWTDLDKNCSLGDMTWPRPVPQWEHGGETEELPKASSALCMDDAWLGGSSLRIALEIPGSDTEDAFFRCIWLPVQSLAITPRNSYEMSVVFKVNSDRPLDFDLGLSLKVLAEDVTDMVDVTSVSITNADELPGGWIKMTIHCVLSSDHPSDVLAAAGLVVGFAVEDPTEPILVSISLGALCVRSGTASQDLTIPQPKLLWADFHQMPPAEGSAVFAGTLTWDVGSSFTSLPSVRNPVPDSEDPRPVWQLDSSFPVFSYFNIFAQVHSPEGTVAGPDCATFIGTTGLDGRENRFYVDSACLPLSATGACGIRFYVQGVTDWGLVLDWESSTFVDVKIPQ</sequence>
<feature type="domain" description="Cytosolic endo-beta-N-acetylglucosaminidase TIM barrel" evidence="1">
    <location>
        <begin position="71"/>
        <end position="138"/>
    </location>
</feature>
<dbReference type="InterPro" id="IPR032979">
    <property type="entry name" value="ENGase"/>
</dbReference>
<dbReference type="Gene3D" id="3.20.20.80">
    <property type="entry name" value="Glycosidases"/>
    <property type="match status" value="2"/>
</dbReference>
<dbReference type="InterPro" id="IPR005201">
    <property type="entry name" value="TIM_ENGase"/>
</dbReference>
<proteinExistence type="predicted"/>
<dbReference type="Proteomes" id="UP000287166">
    <property type="component" value="Unassembled WGS sequence"/>
</dbReference>
<dbReference type="STRING" id="139825.A0A401GA51"/>
<dbReference type="GO" id="GO:0005829">
    <property type="term" value="C:cytosol"/>
    <property type="evidence" value="ECO:0007669"/>
    <property type="project" value="UniProtKB-SubCell"/>
</dbReference>
<organism evidence="2 3">
    <name type="scientific">Sparassis crispa</name>
    <dbReference type="NCBI Taxonomy" id="139825"/>
    <lineage>
        <taxon>Eukaryota</taxon>
        <taxon>Fungi</taxon>
        <taxon>Dikarya</taxon>
        <taxon>Basidiomycota</taxon>
        <taxon>Agaricomycotina</taxon>
        <taxon>Agaricomycetes</taxon>
        <taxon>Polyporales</taxon>
        <taxon>Sparassidaceae</taxon>
        <taxon>Sparassis</taxon>
    </lineage>
</organism>
<evidence type="ECO:0000259" key="1">
    <source>
        <dbReference type="Pfam" id="PF03644"/>
    </source>
</evidence>
<dbReference type="Pfam" id="PF03644">
    <property type="entry name" value="Glyco_hydro_85"/>
    <property type="match status" value="2"/>
</dbReference>
<accession>A0A401GA51</accession>
<dbReference type="PANTHER" id="PTHR13246:SF1">
    <property type="entry name" value="CYTOSOLIC ENDO-BETA-N-ACETYLGLUCOSAMINIDASE"/>
    <property type="match status" value="1"/>
</dbReference>
<dbReference type="GeneID" id="38775971"/>
<gene>
    <name evidence="2" type="ORF">SCP_0202510</name>
</gene>
<protein>
    <submittedName>
        <fullName evidence="2">Glycoside hydrolase family 85 protein</fullName>
    </submittedName>
</protein>
<dbReference type="InParanoid" id="A0A401GA51"/>
<comment type="caution">
    <text evidence="2">The sequence shown here is derived from an EMBL/GenBank/DDBJ whole genome shotgun (WGS) entry which is preliminary data.</text>
</comment>
<feature type="domain" description="Cytosolic endo-beta-N-acetylglucosaminidase TIM barrel" evidence="1">
    <location>
        <begin position="195"/>
        <end position="389"/>
    </location>
</feature>
<keyword evidence="3" id="KW-1185">Reference proteome</keyword>
<evidence type="ECO:0000313" key="2">
    <source>
        <dbReference type="EMBL" id="GBE79054.1"/>
    </source>
</evidence>
<name>A0A401GA51_9APHY</name>
<dbReference type="GO" id="GO:0033925">
    <property type="term" value="F:mannosyl-glycoprotein endo-beta-N-acetylglucosaminidase activity"/>
    <property type="evidence" value="ECO:0007669"/>
    <property type="project" value="UniProtKB-EC"/>
</dbReference>